<dbReference type="InterPro" id="IPR027275">
    <property type="entry name" value="PRC-brl_dom"/>
</dbReference>
<dbReference type="Gene3D" id="2.30.30.240">
    <property type="entry name" value="PRC-barrel domain"/>
    <property type="match status" value="1"/>
</dbReference>
<evidence type="ECO:0000313" key="5">
    <source>
        <dbReference type="Proteomes" id="UP000244077"/>
    </source>
</evidence>
<evidence type="ECO:0000256" key="2">
    <source>
        <dbReference type="SAM" id="SignalP"/>
    </source>
</evidence>
<feature type="chain" id="PRO_5015778892" evidence="2">
    <location>
        <begin position="25"/>
        <end position="217"/>
    </location>
</feature>
<comment type="caution">
    <text evidence="4">The sequence shown here is derived from an EMBL/GenBank/DDBJ whole genome shotgun (WGS) entry which is preliminary data.</text>
</comment>
<evidence type="ECO:0000313" key="4">
    <source>
        <dbReference type="EMBL" id="PTQ69238.1"/>
    </source>
</evidence>
<dbReference type="RefSeq" id="WP_170109312.1">
    <property type="nucleotide sequence ID" value="NZ_QAOH01000012.1"/>
</dbReference>
<proteinExistence type="predicted"/>
<reference evidence="4 5" key="1">
    <citation type="submission" date="2018-04" db="EMBL/GenBank/DDBJ databases">
        <title>Genomic Encyclopedia of Archaeal and Bacterial Type Strains, Phase II (KMG-II): from individual species to whole genera.</title>
        <authorList>
            <person name="Goeker M."/>
        </authorList>
    </citation>
    <scope>NUCLEOTIDE SEQUENCE [LARGE SCALE GENOMIC DNA]</scope>
    <source>
        <strain evidence="4 5">DSM 100434</strain>
    </source>
</reference>
<dbReference type="AlphaFoldDB" id="A0A2T5HCD8"/>
<keyword evidence="2" id="KW-0732">Signal</keyword>
<name>A0A2T5HCD8_9RHOB</name>
<sequence length="217" mass="22569">MKTLTQKLMTTVAAITLVATPALADMTSQTEAEVNSDGVTIEQNTEADTTVGADATVGADVETGAETTEDENADLMQETEDGASDMVEATGDAASKAWDATKSGAEKLADALATFGDETVTEIVGTKVLSQEGNDIGEIDAIVKAEGEIMAVVGMGGFLGIGEHDVLVPVDQFSIVDEDTVMVQGHTEAELEAMPDVDVSEYTEVEGEMTIEQAINS</sequence>
<keyword evidence="5" id="KW-1185">Reference proteome</keyword>
<dbReference type="PANTHER" id="PTHR36505">
    <property type="entry name" value="BLR1072 PROTEIN"/>
    <property type="match status" value="1"/>
</dbReference>
<accession>A0A2T5HCD8</accession>
<dbReference type="PANTHER" id="PTHR36505:SF1">
    <property type="entry name" value="BLR1072 PROTEIN"/>
    <property type="match status" value="1"/>
</dbReference>
<feature type="region of interest" description="Disordered" evidence="1">
    <location>
        <begin position="29"/>
        <end position="55"/>
    </location>
</feature>
<organism evidence="4 5">
    <name type="scientific">Celeribacter persicus</name>
    <dbReference type="NCBI Taxonomy" id="1651082"/>
    <lineage>
        <taxon>Bacteria</taxon>
        <taxon>Pseudomonadati</taxon>
        <taxon>Pseudomonadota</taxon>
        <taxon>Alphaproteobacteria</taxon>
        <taxon>Rhodobacterales</taxon>
        <taxon>Roseobacteraceae</taxon>
        <taxon>Celeribacter</taxon>
    </lineage>
</organism>
<feature type="compositionally biased region" description="Polar residues" evidence="1">
    <location>
        <begin position="29"/>
        <end position="48"/>
    </location>
</feature>
<feature type="domain" description="PRC-barrel" evidence="3">
    <location>
        <begin position="119"/>
        <end position="186"/>
    </location>
</feature>
<dbReference type="SUPFAM" id="SSF50346">
    <property type="entry name" value="PRC-barrel domain"/>
    <property type="match status" value="1"/>
</dbReference>
<dbReference type="EMBL" id="QAOH01000012">
    <property type="protein sequence ID" value="PTQ69238.1"/>
    <property type="molecule type" value="Genomic_DNA"/>
</dbReference>
<gene>
    <name evidence="4" type="ORF">C8N42_1125</name>
</gene>
<dbReference type="Pfam" id="PF05239">
    <property type="entry name" value="PRC"/>
    <property type="match status" value="1"/>
</dbReference>
<dbReference type="InterPro" id="IPR011033">
    <property type="entry name" value="PRC_barrel-like_sf"/>
</dbReference>
<protein>
    <submittedName>
        <fullName evidence="4">PRC-barrel domain protein</fullName>
    </submittedName>
</protein>
<dbReference type="Proteomes" id="UP000244077">
    <property type="component" value="Unassembled WGS sequence"/>
</dbReference>
<feature type="signal peptide" evidence="2">
    <location>
        <begin position="1"/>
        <end position="24"/>
    </location>
</feature>
<evidence type="ECO:0000256" key="1">
    <source>
        <dbReference type="SAM" id="MobiDB-lite"/>
    </source>
</evidence>
<evidence type="ECO:0000259" key="3">
    <source>
        <dbReference type="Pfam" id="PF05239"/>
    </source>
</evidence>